<keyword evidence="6 7" id="KW-0472">Membrane</keyword>
<reference evidence="9 10" key="1">
    <citation type="submission" date="2020-05" db="EMBL/GenBank/DDBJ databases">
        <title>Complete genome sequence of Gemmatimonas greenlandica TET16.</title>
        <authorList>
            <person name="Zeng Y."/>
        </authorList>
    </citation>
    <scope>NUCLEOTIDE SEQUENCE [LARGE SCALE GENOMIC DNA]</scope>
    <source>
        <strain evidence="9 10">TET16</strain>
    </source>
</reference>
<dbReference type="GO" id="GO:0005886">
    <property type="term" value="C:plasma membrane"/>
    <property type="evidence" value="ECO:0007669"/>
    <property type="project" value="UniProtKB-SubCell"/>
</dbReference>
<feature type="domain" description="Major facilitator superfamily (MFS) profile" evidence="8">
    <location>
        <begin position="1"/>
        <end position="391"/>
    </location>
</feature>
<dbReference type="InterPro" id="IPR010290">
    <property type="entry name" value="TM_effector"/>
</dbReference>
<feature type="transmembrane region" description="Helical" evidence="7">
    <location>
        <begin position="247"/>
        <end position="266"/>
    </location>
</feature>
<dbReference type="EMBL" id="CP053085">
    <property type="protein sequence ID" value="QJR36191.1"/>
    <property type="molecule type" value="Genomic_DNA"/>
</dbReference>
<evidence type="ECO:0000256" key="6">
    <source>
        <dbReference type="ARBA" id="ARBA00023136"/>
    </source>
</evidence>
<feature type="transmembrane region" description="Helical" evidence="7">
    <location>
        <begin position="365"/>
        <end position="384"/>
    </location>
</feature>
<feature type="transmembrane region" description="Helical" evidence="7">
    <location>
        <begin position="24"/>
        <end position="49"/>
    </location>
</feature>
<keyword evidence="4 7" id="KW-0812">Transmembrane</keyword>
<dbReference type="SUPFAM" id="SSF103473">
    <property type="entry name" value="MFS general substrate transporter"/>
    <property type="match status" value="1"/>
</dbReference>
<feature type="transmembrane region" description="Helical" evidence="7">
    <location>
        <begin position="301"/>
        <end position="324"/>
    </location>
</feature>
<evidence type="ECO:0000256" key="2">
    <source>
        <dbReference type="ARBA" id="ARBA00022448"/>
    </source>
</evidence>
<dbReference type="KEGG" id="ggr:HKW67_12075"/>
<dbReference type="Pfam" id="PF05977">
    <property type="entry name" value="MFS_3"/>
    <property type="match status" value="1"/>
</dbReference>
<dbReference type="PANTHER" id="PTHR23513">
    <property type="entry name" value="INTEGRAL MEMBRANE EFFLUX PROTEIN-RELATED"/>
    <property type="match status" value="1"/>
</dbReference>
<dbReference type="PANTHER" id="PTHR23513:SF11">
    <property type="entry name" value="STAPHYLOFERRIN A TRANSPORTER"/>
    <property type="match status" value="1"/>
</dbReference>
<dbReference type="InterPro" id="IPR036259">
    <property type="entry name" value="MFS_trans_sf"/>
</dbReference>
<feature type="transmembrane region" description="Helical" evidence="7">
    <location>
        <begin position="214"/>
        <end position="235"/>
    </location>
</feature>
<name>A0A6M4IVH0_9BACT</name>
<protein>
    <submittedName>
        <fullName evidence="9">MFS transporter</fullName>
    </submittedName>
</protein>
<feature type="transmembrane region" description="Helical" evidence="7">
    <location>
        <begin position="278"/>
        <end position="295"/>
    </location>
</feature>
<dbReference type="PROSITE" id="PS50850">
    <property type="entry name" value="MFS"/>
    <property type="match status" value="1"/>
</dbReference>
<keyword evidence="3" id="KW-1003">Cell membrane</keyword>
<evidence type="ECO:0000256" key="7">
    <source>
        <dbReference type="SAM" id="Phobius"/>
    </source>
</evidence>
<feature type="transmembrane region" description="Helical" evidence="7">
    <location>
        <begin position="336"/>
        <end position="359"/>
    </location>
</feature>
<sequence>MSLVGSWMQTMAVGWLSLQLSDSAFVVGLVASVGAIPIVLFSMHAGAFVDHGDKLRIVRVTQSILLAQAAVLWLVTITGHVSVPILLVLAFVQGLCSAVEIPARQSMIIQLVGREDLQPAIALNSSGFNLARVIGPAIGGLVIARFGIAWCFGLNALSFVAVLWGLLRIKLPEQAIANAVRLTVTGVHELIDRSTTGAAEGLRHLAKPGPVRDLLALVTVGAVLGGPFLTIMPVIARDQLGLGAGGYGTLLATVGVGGLLGALLVAGPISHAADKGRVLMTAGLAFPTLLLGFAYTTTLTMAYVVLFATGVAMITFNALSNGVLQLLVEEKYRGRLMAFYSLVFVGLSQAVGSFAIGALARVVTAPHAIAASAVVLMLASLYALRYSDFWRRV</sequence>
<evidence type="ECO:0000256" key="1">
    <source>
        <dbReference type="ARBA" id="ARBA00004651"/>
    </source>
</evidence>
<dbReference type="Proteomes" id="UP000500938">
    <property type="component" value="Chromosome"/>
</dbReference>
<proteinExistence type="predicted"/>
<organism evidence="9 10">
    <name type="scientific">Gemmatimonas groenlandica</name>
    <dbReference type="NCBI Taxonomy" id="2732249"/>
    <lineage>
        <taxon>Bacteria</taxon>
        <taxon>Pseudomonadati</taxon>
        <taxon>Gemmatimonadota</taxon>
        <taxon>Gemmatimonadia</taxon>
        <taxon>Gemmatimonadales</taxon>
        <taxon>Gemmatimonadaceae</taxon>
        <taxon>Gemmatimonas</taxon>
    </lineage>
</organism>
<evidence type="ECO:0000313" key="9">
    <source>
        <dbReference type="EMBL" id="QJR36191.1"/>
    </source>
</evidence>
<evidence type="ECO:0000256" key="5">
    <source>
        <dbReference type="ARBA" id="ARBA00022989"/>
    </source>
</evidence>
<evidence type="ECO:0000256" key="4">
    <source>
        <dbReference type="ARBA" id="ARBA00022692"/>
    </source>
</evidence>
<dbReference type="InterPro" id="IPR020846">
    <property type="entry name" value="MFS_dom"/>
</dbReference>
<dbReference type="GO" id="GO:0022857">
    <property type="term" value="F:transmembrane transporter activity"/>
    <property type="evidence" value="ECO:0007669"/>
    <property type="project" value="InterPro"/>
</dbReference>
<feature type="transmembrane region" description="Helical" evidence="7">
    <location>
        <begin position="70"/>
        <end position="92"/>
    </location>
</feature>
<gene>
    <name evidence="9" type="ORF">HKW67_12075</name>
</gene>
<feature type="transmembrane region" description="Helical" evidence="7">
    <location>
        <begin position="142"/>
        <end position="167"/>
    </location>
</feature>
<keyword evidence="10" id="KW-1185">Reference proteome</keyword>
<dbReference type="CDD" id="cd06173">
    <property type="entry name" value="MFS_MefA_like"/>
    <property type="match status" value="1"/>
</dbReference>
<evidence type="ECO:0000259" key="8">
    <source>
        <dbReference type="PROSITE" id="PS50850"/>
    </source>
</evidence>
<accession>A0A6M4IVH0</accession>
<comment type="subcellular location">
    <subcellularLocation>
        <location evidence="1">Cell membrane</location>
        <topology evidence="1">Multi-pass membrane protein</topology>
    </subcellularLocation>
</comment>
<keyword evidence="2" id="KW-0813">Transport</keyword>
<keyword evidence="5 7" id="KW-1133">Transmembrane helix</keyword>
<dbReference type="Gene3D" id="1.20.1250.20">
    <property type="entry name" value="MFS general substrate transporter like domains"/>
    <property type="match status" value="1"/>
</dbReference>
<evidence type="ECO:0000256" key="3">
    <source>
        <dbReference type="ARBA" id="ARBA00022475"/>
    </source>
</evidence>
<dbReference type="AlphaFoldDB" id="A0A6M4IVH0"/>
<evidence type="ECO:0000313" key="10">
    <source>
        <dbReference type="Proteomes" id="UP000500938"/>
    </source>
</evidence>